<dbReference type="InterPro" id="IPR029061">
    <property type="entry name" value="THDP-binding"/>
</dbReference>
<feature type="region of interest" description="Disordered" evidence="9">
    <location>
        <begin position="13"/>
        <end position="34"/>
    </location>
</feature>
<dbReference type="InterPro" id="IPR055152">
    <property type="entry name" value="Transketolase-like_C_2"/>
</dbReference>
<dbReference type="CDD" id="cd07033">
    <property type="entry name" value="TPP_PYR_DXS_TK_like"/>
    <property type="match status" value="1"/>
</dbReference>
<evidence type="ECO:0000256" key="8">
    <source>
        <dbReference type="ARBA" id="ARBA00023052"/>
    </source>
</evidence>
<evidence type="ECO:0000256" key="7">
    <source>
        <dbReference type="ARBA" id="ARBA00022842"/>
    </source>
</evidence>
<comment type="similarity">
    <text evidence="4">Belongs to the transketolase family.</text>
</comment>
<sequence length="748" mass="82244">MAHINGSVAFKSRAHTLPTKESSHASDHETSELEGCLWQDKDSSHDLDRGVSELELGLRQEPLATYADSRSVNTIRGLVLDCCQQWKIGHGGSGLGMAAVATALWRHHLRVDPATPDWFDRDRFIMSNGHVALLQYIVLHLSGFKIWTMEQLKGYCHPTALDFTNIAKTHPEIEFDGLDMSTGPLGQGVANSVGMAMANMNLRATFNRPGFEVINSVVYCTLGDACLQEGVALEAISLAGHLKLDNLILIYDNNGIQSDGPIDLTFNEDVNAKMRACGFYVLEIPDGNSNVAAIRTALEHARNHVGQPKFLNITTTIGFGTTVAGTCKAHQMAFGEVDIEKCKTIWGFDSNSTHFVPEDVRQDWANVPRQGQELQFQWKQTLTKYAVAYPELAQQLQSKINGDLGQQWRQTLDKYEVPCKDMPLRQSSAQVYDILWRMVPFFGGSADLSEPNFMIKEAKPVFGTPRPGIENVSYNGRYVHYGTREHGMIAVANGIAAYAPQAFVPITATFAMFQLYGASAIRMSAINKVQVIHVGTHDSIAEGACGPTHQPVELVNLYRSMPDINYIRPADAEEAVGTWMLALDYKGPTIIGLNRGAVPLLEGSDRHKVSQGAYVLTGTSEALLTVVSTGGDLYRVVDAARILNACGVATRVVSMPSMRRFEEQSDEYIRSVIPWDGRPVVSVEAMSTHGWARWSTASIGLNRFGTTVHADAVMAHFKLTAEDIVRRIQGYLGDLDGKNAQTAGWKNI</sequence>
<dbReference type="InterPro" id="IPR033247">
    <property type="entry name" value="Transketolase_fam"/>
</dbReference>
<comment type="caution">
    <text evidence="11">The sequence shown here is derived from an EMBL/GenBank/DDBJ whole genome shotgun (WGS) entry which is preliminary data.</text>
</comment>
<dbReference type="Pfam" id="PF02779">
    <property type="entry name" value="Transket_pyr"/>
    <property type="match status" value="1"/>
</dbReference>
<dbReference type="Pfam" id="PF22613">
    <property type="entry name" value="Transketolase_C_1"/>
    <property type="match status" value="1"/>
</dbReference>
<dbReference type="PANTHER" id="PTHR43522">
    <property type="entry name" value="TRANSKETOLASE"/>
    <property type="match status" value="1"/>
</dbReference>
<evidence type="ECO:0000256" key="1">
    <source>
        <dbReference type="ARBA" id="ARBA00001941"/>
    </source>
</evidence>
<dbReference type="InterPro" id="IPR005474">
    <property type="entry name" value="Transketolase_N"/>
</dbReference>
<evidence type="ECO:0000256" key="3">
    <source>
        <dbReference type="ARBA" id="ARBA00001964"/>
    </source>
</evidence>
<evidence type="ECO:0000256" key="5">
    <source>
        <dbReference type="ARBA" id="ARBA00022679"/>
    </source>
</evidence>
<evidence type="ECO:0000256" key="9">
    <source>
        <dbReference type="SAM" id="MobiDB-lite"/>
    </source>
</evidence>
<comment type="cofactor">
    <cofactor evidence="3">
        <name>thiamine diphosphate</name>
        <dbReference type="ChEBI" id="CHEBI:58937"/>
    </cofactor>
</comment>
<comment type="cofactor">
    <cofactor evidence="2">
        <name>Mg(2+)</name>
        <dbReference type="ChEBI" id="CHEBI:18420"/>
    </cofactor>
</comment>
<evidence type="ECO:0000256" key="4">
    <source>
        <dbReference type="ARBA" id="ARBA00007131"/>
    </source>
</evidence>
<feature type="compositionally biased region" description="Basic and acidic residues" evidence="9">
    <location>
        <begin position="21"/>
        <end position="31"/>
    </location>
</feature>
<dbReference type="SUPFAM" id="SSF52922">
    <property type="entry name" value="TK C-terminal domain-like"/>
    <property type="match status" value="1"/>
</dbReference>
<keyword evidence="12" id="KW-1185">Reference proteome</keyword>
<dbReference type="InterPro" id="IPR009014">
    <property type="entry name" value="Transketo_C/PFOR_II"/>
</dbReference>
<evidence type="ECO:0000259" key="10">
    <source>
        <dbReference type="SMART" id="SM00861"/>
    </source>
</evidence>
<dbReference type="SUPFAM" id="SSF52518">
    <property type="entry name" value="Thiamin diphosphate-binding fold (THDP-binding)"/>
    <property type="match status" value="2"/>
</dbReference>
<dbReference type="SMART" id="SM00861">
    <property type="entry name" value="Transket_pyr"/>
    <property type="match status" value="1"/>
</dbReference>
<evidence type="ECO:0000256" key="2">
    <source>
        <dbReference type="ARBA" id="ARBA00001946"/>
    </source>
</evidence>
<feature type="domain" description="Transketolase-like pyrimidine-binding" evidence="10">
    <location>
        <begin position="422"/>
        <end position="600"/>
    </location>
</feature>
<accession>A0ABR4ALJ7</accession>
<dbReference type="EMBL" id="JBEFKJ010000004">
    <property type="protein sequence ID" value="KAL2046389.1"/>
    <property type="molecule type" value="Genomic_DNA"/>
</dbReference>
<dbReference type="CDD" id="cd02012">
    <property type="entry name" value="TPP_TK"/>
    <property type="match status" value="1"/>
</dbReference>
<dbReference type="Proteomes" id="UP001590950">
    <property type="component" value="Unassembled WGS sequence"/>
</dbReference>
<organism evidence="11 12">
    <name type="scientific">Stereocaulon virgatum</name>
    <dbReference type="NCBI Taxonomy" id="373712"/>
    <lineage>
        <taxon>Eukaryota</taxon>
        <taxon>Fungi</taxon>
        <taxon>Dikarya</taxon>
        <taxon>Ascomycota</taxon>
        <taxon>Pezizomycotina</taxon>
        <taxon>Lecanoromycetes</taxon>
        <taxon>OSLEUM clade</taxon>
        <taxon>Lecanoromycetidae</taxon>
        <taxon>Lecanorales</taxon>
        <taxon>Lecanorineae</taxon>
        <taxon>Stereocaulaceae</taxon>
        <taxon>Stereocaulon</taxon>
    </lineage>
</organism>
<dbReference type="Pfam" id="PF00456">
    <property type="entry name" value="Transketolase_N"/>
    <property type="match status" value="1"/>
</dbReference>
<evidence type="ECO:0000313" key="11">
    <source>
        <dbReference type="EMBL" id="KAL2046389.1"/>
    </source>
</evidence>
<evidence type="ECO:0000313" key="12">
    <source>
        <dbReference type="Proteomes" id="UP001590950"/>
    </source>
</evidence>
<dbReference type="Gene3D" id="3.40.50.970">
    <property type="match status" value="2"/>
</dbReference>
<proteinExistence type="inferred from homology"/>
<name>A0ABR4ALJ7_9LECA</name>
<dbReference type="PANTHER" id="PTHR43522:SF6">
    <property type="entry name" value="TRANSKETOLASE-LIKE PYRIMIDINE-BINDING DOMAIN-CONTAINING PROTEIN-RELATED"/>
    <property type="match status" value="1"/>
</dbReference>
<gene>
    <name evidence="11" type="ORF">N7G274_001836</name>
</gene>
<keyword evidence="8" id="KW-0786">Thiamine pyrophosphate</keyword>
<dbReference type="Gene3D" id="3.40.50.920">
    <property type="match status" value="1"/>
</dbReference>
<evidence type="ECO:0000256" key="6">
    <source>
        <dbReference type="ARBA" id="ARBA00022723"/>
    </source>
</evidence>
<comment type="cofactor">
    <cofactor evidence="1">
        <name>Co(2+)</name>
        <dbReference type="ChEBI" id="CHEBI:48828"/>
    </cofactor>
</comment>
<reference evidence="11 12" key="1">
    <citation type="submission" date="2024-09" db="EMBL/GenBank/DDBJ databases">
        <title>Rethinking Asexuality: The Enigmatic Case of Functional Sexual Genes in Lepraria (Stereocaulaceae).</title>
        <authorList>
            <person name="Doellman M."/>
            <person name="Sun Y."/>
            <person name="Barcenas-Pena A."/>
            <person name="Lumbsch H.T."/>
            <person name="Grewe F."/>
        </authorList>
    </citation>
    <scope>NUCLEOTIDE SEQUENCE [LARGE SCALE GENOMIC DNA]</scope>
    <source>
        <strain evidence="11 12">Mercado 3170</strain>
    </source>
</reference>
<dbReference type="InterPro" id="IPR005475">
    <property type="entry name" value="Transketolase-like_Pyr-bd"/>
</dbReference>
<protein>
    <recommendedName>
        <fullName evidence="10">Transketolase-like pyrimidine-binding domain-containing protein</fullName>
    </recommendedName>
</protein>
<keyword evidence="7" id="KW-0460">Magnesium</keyword>
<keyword evidence="6" id="KW-0479">Metal-binding</keyword>
<keyword evidence="5" id="KW-0808">Transferase</keyword>